<gene>
    <name evidence="3" type="ORF">ACEU0G_001306</name>
</gene>
<comment type="caution">
    <text evidence="3">The sequence shown here is derived from an EMBL/GenBank/DDBJ whole genome shotgun (WGS) entry which is preliminary data.</text>
</comment>
<feature type="signal peptide" evidence="2">
    <location>
        <begin position="1"/>
        <end position="23"/>
    </location>
</feature>
<keyword evidence="2" id="KW-0732">Signal</keyword>
<evidence type="ECO:0000256" key="2">
    <source>
        <dbReference type="SAM" id="SignalP"/>
    </source>
</evidence>
<reference evidence="3 4" key="1">
    <citation type="submission" date="2024-09" db="EMBL/GenBank/DDBJ databases">
        <authorList>
            <consortium name="All-Russian atlas of soil microorganisms"/>
            <consortium name="as a basis for the search for new antimicrobial producers and enzymes with unique properties"/>
            <person name="Sokolova E.A."/>
            <person name="Voronina E.N."/>
        </authorList>
    </citation>
    <scope>NUCLEOTIDE SEQUENCE [LARGE SCALE GENOMIC DNA]</scope>
    <source>
        <strain evidence="3 4">AF-22b-331.1</strain>
    </source>
</reference>
<dbReference type="InterPro" id="IPR011990">
    <property type="entry name" value="TPR-like_helical_dom_sf"/>
</dbReference>
<evidence type="ECO:0000256" key="1">
    <source>
        <dbReference type="SAM" id="MobiDB-lite"/>
    </source>
</evidence>
<accession>A0ABW7CSA2</accession>
<dbReference type="Proteomes" id="UP001605261">
    <property type="component" value="Unassembled WGS sequence"/>
</dbReference>
<protein>
    <recommendedName>
        <fullName evidence="5">Sel1 repeat family protein</fullName>
    </recommendedName>
</protein>
<evidence type="ECO:0000313" key="3">
    <source>
        <dbReference type="EMBL" id="MFG6107837.1"/>
    </source>
</evidence>
<keyword evidence="4" id="KW-1185">Reference proteome</keyword>
<sequence>MNAPRYLGAALAVALLLPGMAQAASPATKAKAAAAAPSDPTDDPVMITAGFLNGHPDLRFRMLGMEKLRGNDPAAAFGFFQRAGFYSDKVSQAMVAEMLWNGTGTAANKPLAYAWMDLAAERGYKGFIELRERYWAALDATGQTQAIAEGEAVYARFGDDAAMPRLNQAMRRERRRMTGSRTGFASNVKIFVPGPNGVDEQIDGSKFYDERYWDPDKYRQYQDSIWMTPRVGRVDVGTVSTVPADPGRSSRIPDVAPQADALEPQTEDIQPKVDHK</sequence>
<organism evidence="3 4">
    <name type="scientific">Stenotrophomonas nematodicola</name>
    <dbReference type="NCBI Taxonomy" id="2656746"/>
    <lineage>
        <taxon>Bacteria</taxon>
        <taxon>Pseudomonadati</taxon>
        <taxon>Pseudomonadota</taxon>
        <taxon>Gammaproteobacteria</taxon>
        <taxon>Lysobacterales</taxon>
        <taxon>Lysobacteraceae</taxon>
        <taxon>Stenotrophomonas</taxon>
    </lineage>
</organism>
<feature type="region of interest" description="Disordered" evidence="1">
    <location>
        <begin position="240"/>
        <end position="276"/>
    </location>
</feature>
<dbReference type="Gene3D" id="1.25.40.10">
    <property type="entry name" value="Tetratricopeptide repeat domain"/>
    <property type="match status" value="1"/>
</dbReference>
<dbReference type="RefSeq" id="WP_394160848.1">
    <property type="nucleotide sequence ID" value="NZ_JBHGCJ010000001.1"/>
</dbReference>
<feature type="chain" id="PRO_5045695037" description="Sel1 repeat family protein" evidence="2">
    <location>
        <begin position="24"/>
        <end position="276"/>
    </location>
</feature>
<evidence type="ECO:0008006" key="5">
    <source>
        <dbReference type="Google" id="ProtNLM"/>
    </source>
</evidence>
<evidence type="ECO:0000313" key="4">
    <source>
        <dbReference type="Proteomes" id="UP001605261"/>
    </source>
</evidence>
<dbReference type="EMBL" id="JBHGCJ010000001">
    <property type="protein sequence ID" value="MFG6107837.1"/>
    <property type="molecule type" value="Genomic_DNA"/>
</dbReference>
<name>A0ABW7CSA2_9GAMM</name>
<dbReference type="SUPFAM" id="SSF81901">
    <property type="entry name" value="HCP-like"/>
    <property type="match status" value="1"/>
</dbReference>
<proteinExistence type="predicted"/>